<dbReference type="RefSeq" id="WP_109827079.1">
    <property type="nucleotide sequence ID" value="NZ_CP029494.1"/>
</dbReference>
<dbReference type="KEGG" id="dez:DKM44_09015"/>
<reference evidence="3 4" key="1">
    <citation type="submission" date="2018-05" db="EMBL/GenBank/DDBJ databases">
        <title>Complete Genome Sequence of Deinococcus sp. strain 17bor-2.</title>
        <authorList>
            <person name="Srinivasan S."/>
        </authorList>
    </citation>
    <scope>NUCLEOTIDE SEQUENCE [LARGE SCALE GENOMIC DNA]</scope>
    <source>
        <strain evidence="3 4">17bor-2</strain>
    </source>
</reference>
<keyword evidence="2" id="KW-1133">Transmembrane helix</keyword>
<evidence type="ECO:0000313" key="4">
    <source>
        <dbReference type="Proteomes" id="UP000245368"/>
    </source>
</evidence>
<feature type="transmembrane region" description="Helical" evidence="2">
    <location>
        <begin position="507"/>
        <end position="526"/>
    </location>
</feature>
<feature type="region of interest" description="Disordered" evidence="1">
    <location>
        <begin position="357"/>
        <end position="377"/>
    </location>
</feature>
<proteinExistence type="predicted"/>
<evidence type="ECO:0008006" key="5">
    <source>
        <dbReference type="Google" id="ProtNLM"/>
    </source>
</evidence>
<dbReference type="OrthoDB" id="74300at2"/>
<keyword evidence="2" id="KW-0812">Transmembrane</keyword>
<name>A0A2Z3JJ12_9DEIO</name>
<feature type="region of interest" description="Disordered" evidence="1">
    <location>
        <begin position="396"/>
        <end position="502"/>
    </location>
</feature>
<dbReference type="EMBL" id="CP029494">
    <property type="protein sequence ID" value="AWN23350.1"/>
    <property type="molecule type" value="Genomic_DNA"/>
</dbReference>
<dbReference type="Proteomes" id="UP000245368">
    <property type="component" value="Chromosome"/>
</dbReference>
<protein>
    <recommendedName>
        <fullName evidence="5">Protein kinase domain-containing protein</fullName>
    </recommendedName>
</protein>
<keyword evidence="4" id="KW-1185">Reference proteome</keyword>
<dbReference type="InterPro" id="IPR011009">
    <property type="entry name" value="Kinase-like_dom_sf"/>
</dbReference>
<evidence type="ECO:0000313" key="3">
    <source>
        <dbReference type="EMBL" id="AWN23350.1"/>
    </source>
</evidence>
<dbReference type="AlphaFoldDB" id="A0A2Z3JJ12"/>
<dbReference type="Gene3D" id="1.10.510.10">
    <property type="entry name" value="Transferase(Phosphotransferase) domain 1"/>
    <property type="match status" value="1"/>
</dbReference>
<evidence type="ECO:0000256" key="1">
    <source>
        <dbReference type="SAM" id="MobiDB-lite"/>
    </source>
</evidence>
<gene>
    <name evidence="3" type="ORF">DKM44_09015</name>
</gene>
<organism evidence="3 4">
    <name type="scientific">Deinococcus irradiatisoli</name>
    <dbReference type="NCBI Taxonomy" id="2202254"/>
    <lineage>
        <taxon>Bacteria</taxon>
        <taxon>Thermotogati</taxon>
        <taxon>Deinococcota</taxon>
        <taxon>Deinococci</taxon>
        <taxon>Deinococcales</taxon>
        <taxon>Deinococcaceae</taxon>
        <taxon>Deinococcus</taxon>
    </lineage>
</organism>
<feature type="region of interest" description="Disordered" evidence="1">
    <location>
        <begin position="231"/>
        <end position="251"/>
    </location>
</feature>
<feature type="compositionally biased region" description="Low complexity" evidence="1">
    <location>
        <begin position="442"/>
        <end position="457"/>
    </location>
</feature>
<sequence>MKTVGPFVAARPLGSPPTRSAERGVVTLHALDRLTGMPALVYVLPQAVVLPDLPQTPSLLPYIEMGVQGNQAYVACELPPHASLASDPLQTALGGLRALNALHEAGITHGGVGPYQLWEWDGEVRLGGAGLPWGEPQGALAAPEGGHSPAADLYALGVTLLKMGPLPPGLTDLLSPFAAQRPSARDALARLNAGPPLPQERAPLIVEAPLHARKDPPAPDLTLIADPQARVSARAEPPQTPATQAPSEVQPEAVSDLPVFDWEEVSSGELLQHLEALGTHAAGQPDVIAEPFPVTALGSETVQGAARAPDASVDAELLDFLAAFPAEEQAIQDAPTPVPESVEAETPTAAALPIEAAPESRAEADLPSTPSEASPPELVAESPVIVVSAQRPAVSISPDLPVAPSPAAAEASTERVTEPSLETDGSVPEPPQETTAPGISQAPAAPGPVNSGSGSSSRQLKPVKIGWSQDGSWQVKKGGSGPAPSQVSDAPPPFVRQRAGGPATSKLSPLWVVAAVVVLLLAVLLIRTLGHANRAAATNPACCTVTARLIDKAGQTLSAPITLSVVSVPGASHLSAGTPLGQASSPLRLDAPGLYALKVAGAGYAPQTVKVEVPTTQSLVIRLQ</sequence>
<evidence type="ECO:0000256" key="2">
    <source>
        <dbReference type="SAM" id="Phobius"/>
    </source>
</evidence>
<keyword evidence="2" id="KW-0472">Membrane</keyword>
<accession>A0A2Z3JJ12</accession>
<dbReference type="SUPFAM" id="SSF56112">
    <property type="entry name" value="Protein kinase-like (PK-like)"/>
    <property type="match status" value="1"/>
</dbReference>